<dbReference type="GO" id="GO:0006650">
    <property type="term" value="P:glycerophospholipid metabolic process"/>
    <property type="evidence" value="ECO:0007669"/>
    <property type="project" value="UniProtKB-UniRule"/>
</dbReference>
<organism evidence="22 23">
    <name type="scientific">Lactobacillus selangorensis</name>
    <dbReference type="NCBI Taxonomy" id="81857"/>
    <lineage>
        <taxon>Bacteria</taxon>
        <taxon>Bacillati</taxon>
        <taxon>Bacillota</taxon>
        <taxon>Bacilli</taxon>
        <taxon>Lactobacillales</taxon>
        <taxon>Lactobacillaceae</taxon>
        <taxon>Lactobacillus</taxon>
    </lineage>
</organism>
<dbReference type="Gene3D" id="3.40.50.720">
    <property type="entry name" value="NAD(P)-binding Rossmann-like Domain"/>
    <property type="match status" value="1"/>
</dbReference>
<dbReference type="FunFam" id="1.10.1040.10:FF:000001">
    <property type="entry name" value="Glycerol-3-phosphate dehydrogenase [NAD(P)+]"/>
    <property type="match status" value="1"/>
</dbReference>
<dbReference type="EMBL" id="JQAT01000003">
    <property type="protein sequence ID" value="KRN28491.1"/>
    <property type="molecule type" value="Genomic_DNA"/>
</dbReference>
<comment type="catalytic activity">
    <reaction evidence="10">
        <text>sn-glycerol 3-phosphate + NADP(+) = dihydroxyacetone phosphate + NADPH + H(+)</text>
        <dbReference type="Rhea" id="RHEA:11096"/>
        <dbReference type="ChEBI" id="CHEBI:15378"/>
        <dbReference type="ChEBI" id="CHEBI:57597"/>
        <dbReference type="ChEBI" id="CHEBI:57642"/>
        <dbReference type="ChEBI" id="CHEBI:57783"/>
        <dbReference type="ChEBI" id="CHEBI:58349"/>
        <dbReference type="EC" id="1.1.1.94"/>
    </reaction>
    <physiologicalReaction direction="right-to-left" evidence="10">
        <dbReference type="Rhea" id="RHEA:11098"/>
    </physiologicalReaction>
</comment>
<evidence type="ECO:0000256" key="7">
    <source>
        <dbReference type="ARBA" id="ARBA00023098"/>
    </source>
</evidence>
<dbReference type="HAMAP" id="MF_00394">
    <property type="entry name" value="NAD_Glyc3P_dehydrog"/>
    <property type="match status" value="1"/>
</dbReference>
<evidence type="ECO:0000313" key="24">
    <source>
        <dbReference type="Proteomes" id="UP000051751"/>
    </source>
</evidence>
<gene>
    <name evidence="14" type="primary">gpsA</name>
    <name evidence="21" type="ORF">IV38_GL001493</name>
    <name evidence="22" type="ORF">IV40_GL001279</name>
</gene>
<feature type="binding site" evidence="14">
    <location>
        <position position="260"/>
    </location>
    <ligand>
        <name>sn-glycerol 3-phosphate</name>
        <dbReference type="ChEBI" id="CHEBI:57597"/>
    </ligand>
</feature>
<feature type="binding site" evidence="14">
    <location>
        <position position="145"/>
    </location>
    <ligand>
        <name>NADPH</name>
        <dbReference type="ChEBI" id="CHEBI:57783"/>
    </ligand>
</feature>
<dbReference type="NCBIfam" id="NF000942">
    <property type="entry name" value="PRK00094.1-4"/>
    <property type="match status" value="1"/>
</dbReference>
<dbReference type="PIRSF" id="PIRSF000114">
    <property type="entry name" value="Glycerol-3-P_dh"/>
    <property type="match status" value="1"/>
</dbReference>
<dbReference type="PANTHER" id="PTHR11728">
    <property type="entry name" value="GLYCEROL-3-PHOSPHATE DEHYDROGENASE"/>
    <property type="match status" value="1"/>
</dbReference>
<feature type="binding site" evidence="14">
    <location>
        <position position="33"/>
    </location>
    <ligand>
        <name>NADPH</name>
        <dbReference type="ChEBI" id="CHEBI:57783"/>
    </ligand>
</feature>
<evidence type="ECO:0000313" key="21">
    <source>
        <dbReference type="EMBL" id="KRN28491.1"/>
    </source>
</evidence>
<dbReference type="OrthoDB" id="9812273at2"/>
<evidence type="ECO:0000256" key="11">
    <source>
        <dbReference type="ARBA" id="ARBA00066687"/>
    </source>
</evidence>
<comment type="caution">
    <text evidence="22">The sequence shown here is derived from an EMBL/GenBank/DDBJ whole genome shotgun (WGS) entry which is preliminary data.</text>
</comment>
<dbReference type="RefSeq" id="WP_057769446.1">
    <property type="nucleotide sequence ID" value="NZ_JQAT01000003.1"/>
</dbReference>
<feature type="binding site" evidence="16">
    <location>
        <position position="110"/>
    </location>
    <ligand>
        <name>substrate</name>
    </ligand>
</feature>
<feature type="binding site" evidence="16">
    <location>
        <begin position="260"/>
        <end position="261"/>
    </location>
    <ligand>
        <name>substrate</name>
    </ligand>
</feature>
<evidence type="ECO:0000256" key="12">
    <source>
        <dbReference type="ARBA" id="ARBA00069372"/>
    </source>
</evidence>
<evidence type="ECO:0000313" key="23">
    <source>
        <dbReference type="Proteomes" id="UP000051645"/>
    </source>
</evidence>
<dbReference type="InterPro" id="IPR006109">
    <property type="entry name" value="G3P_DH_NAD-dep_C"/>
</dbReference>
<feature type="domain" description="Glycerol-3-phosphate dehydrogenase NAD-dependent N-terminal" evidence="19">
    <location>
        <begin position="4"/>
        <end position="164"/>
    </location>
</feature>
<dbReference type="PROSITE" id="PS00957">
    <property type="entry name" value="NAD_G3PDH"/>
    <property type="match status" value="1"/>
</dbReference>
<comment type="pathway">
    <text evidence="14">Membrane lipid metabolism; glycerophospholipid metabolism.</text>
</comment>
<dbReference type="SUPFAM" id="SSF51735">
    <property type="entry name" value="NAD(P)-binding Rossmann-fold domains"/>
    <property type="match status" value="1"/>
</dbReference>
<keyword evidence="14" id="KW-0963">Cytoplasm</keyword>
<feature type="binding site" evidence="14">
    <location>
        <position position="13"/>
    </location>
    <ligand>
        <name>NADPH</name>
        <dbReference type="ChEBI" id="CHEBI:57783"/>
    </ligand>
</feature>
<dbReference type="GO" id="GO:0046168">
    <property type="term" value="P:glycerol-3-phosphate catabolic process"/>
    <property type="evidence" value="ECO:0007669"/>
    <property type="project" value="InterPro"/>
</dbReference>
<feature type="active site" description="Proton acceptor" evidence="14 15">
    <location>
        <position position="196"/>
    </location>
</feature>
<dbReference type="SUPFAM" id="SSF48179">
    <property type="entry name" value="6-phosphogluconate dehydrogenase C-terminal domain-like"/>
    <property type="match status" value="1"/>
</dbReference>
<evidence type="ECO:0000256" key="5">
    <source>
        <dbReference type="ARBA" id="ARBA00023002"/>
    </source>
</evidence>
<dbReference type="InterPro" id="IPR006168">
    <property type="entry name" value="G3P_DH_NAD-dep"/>
</dbReference>
<comment type="caution">
    <text evidence="14">Lacks conserved residue(s) required for the propagation of feature annotation.</text>
</comment>
<dbReference type="EMBL" id="JQAZ01000003">
    <property type="protein sequence ID" value="KRN31991.1"/>
    <property type="molecule type" value="Genomic_DNA"/>
</dbReference>
<feature type="binding site" evidence="14">
    <location>
        <position position="260"/>
    </location>
    <ligand>
        <name>NADPH</name>
        <dbReference type="ChEBI" id="CHEBI:57783"/>
    </ligand>
</feature>
<evidence type="ECO:0000256" key="17">
    <source>
        <dbReference type="PIRSR" id="PIRSR000114-3"/>
    </source>
</evidence>
<dbReference type="InterPro" id="IPR008927">
    <property type="entry name" value="6-PGluconate_DH-like_C_sf"/>
</dbReference>
<feature type="binding site" evidence="14">
    <location>
        <position position="261"/>
    </location>
    <ligand>
        <name>sn-glycerol 3-phosphate</name>
        <dbReference type="ChEBI" id="CHEBI:57597"/>
    </ligand>
</feature>
<keyword evidence="23" id="KW-1185">Reference proteome</keyword>
<evidence type="ECO:0000256" key="3">
    <source>
        <dbReference type="ARBA" id="ARBA00022741"/>
    </source>
</evidence>
<evidence type="ECO:0000256" key="8">
    <source>
        <dbReference type="ARBA" id="ARBA00023209"/>
    </source>
</evidence>
<accession>A0A0R2G369</accession>
<evidence type="ECO:0000256" key="18">
    <source>
        <dbReference type="RuleBase" id="RU000437"/>
    </source>
</evidence>
<dbReference type="PRINTS" id="PR00077">
    <property type="entry name" value="GPDHDRGNASE"/>
</dbReference>
<evidence type="ECO:0000256" key="6">
    <source>
        <dbReference type="ARBA" id="ARBA00023027"/>
    </source>
</evidence>
<dbReference type="EC" id="1.1.1.94" evidence="11 14"/>
<comment type="catalytic activity">
    <reaction evidence="14">
        <text>sn-glycerol 3-phosphate + NAD(+) = dihydroxyacetone phosphate + NADH + H(+)</text>
        <dbReference type="Rhea" id="RHEA:11092"/>
        <dbReference type="ChEBI" id="CHEBI:15378"/>
        <dbReference type="ChEBI" id="CHEBI:57540"/>
        <dbReference type="ChEBI" id="CHEBI:57597"/>
        <dbReference type="ChEBI" id="CHEBI:57642"/>
        <dbReference type="ChEBI" id="CHEBI:57945"/>
        <dbReference type="EC" id="1.1.1.94"/>
    </reaction>
</comment>
<comment type="subcellular location">
    <subcellularLocation>
        <location evidence="14">Cytoplasm</location>
    </subcellularLocation>
</comment>
<feature type="binding site" evidence="14">
    <location>
        <position position="110"/>
    </location>
    <ligand>
        <name>NADPH</name>
        <dbReference type="ChEBI" id="CHEBI:57783"/>
    </ligand>
</feature>
<dbReference type="FunFam" id="3.40.50.720:FF:000019">
    <property type="entry name" value="Glycerol-3-phosphate dehydrogenase [NAD(P)+]"/>
    <property type="match status" value="1"/>
</dbReference>
<evidence type="ECO:0000256" key="15">
    <source>
        <dbReference type="PIRSR" id="PIRSR000114-1"/>
    </source>
</evidence>
<dbReference type="PATRIC" id="fig|81857.3.peg.1501"/>
<keyword evidence="4 14" id="KW-0521">NADP</keyword>
<dbReference type="NCBIfam" id="NF000941">
    <property type="entry name" value="PRK00094.1-3"/>
    <property type="match status" value="1"/>
</dbReference>
<feature type="binding site" evidence="14">
    <location>
        <position position="143"/>
    </location>
    <ligand>
        <name>sn-glycerol 3-phosphate</name>
        <dbReference type="ChEBI" id="CHEBI:57597"/>
    </ligand>
</feature>
<feature type="binding site" evidence="14">
    <location>
        <position position="110"/>
    </location>
    <ligand>
        <name>sn-glycerol 3-phosphate</name>
        <dbReference type="ChEBI" id="CHEBI:57597"/>
    </ligand>
</feature>
<dbReference type="InterPro" id="IPR011128">
    <property type="entry name" value="G3P_DH_NAD-dep_N"/>
</dbReference>
<dbReference type="Proteomes" id="UP000051751">
    <property type="component" value="Unassembled WGS sequence"/>
</dbReference>
<dbReference type="GO" id="GO:0008654">
    <property type="term" value="P:phospholipid biosynthetic process"/>
    <property type="evidence" value="ECO:0007669"/>
    <property type="project" value="UniProtKB-KW"/>
</dbReference>
<dbReference type="Pfam" id="PF01210">
    <property type="entry name" value="NAD_Gly3P_dh_N"/>
    <property type="match status" value="1"/>
</dbReference>
<dbReference type="STRING" id="81857.IV38_GL001493"/>
<feature type="binding site" evidence="14">
    <location>
        <position position="284"/>
    </location>
    <ligand>
        <name>NADPH</name>
        <dbReference type="ChEBI" id="CHEBI:57783"/>
    </ligand>
</feature>
<evidence type="ECO:0000256" key="14">
    <source>
        <dbReference type="HAMAP-Rule" id="MF_00394"/>
    </source>
</evidence>
<name>A0A0R2G369_9LACO</name>
<dbReference type="UniPathway" id="UPA00940"/>
<evidence type="ECO:0000259" key="20">
    <source>
        <dbReference type="Pfam" id="PF07479"/>
    </source>
</evidence>
<reference evidence="23 24" key="1">
    <citation type="journal article" date="2015" name="Genome Announc.">
        <title>Expanding the biotechnology potential of lactobacilli through comparative genomics of 213 strains and associated genera.</title>
        <authorList>
            <person name="Sun Z."/>
            <person name="Harris H.M."/>
            <person name="McCann A."/>
            <person name="Guo C."/>
            <person name="Argimon S."/>
            <person name="Zhang W."/>
            <person name="Yang X."/>
            <person name="Jeffery I.B."/>
            <person name="Cooney J.C."/>
            <person name="Kagawa T.F."/>
            <person name="Liu W."/>
            <person name="Song Y."/>
            <person name="Salvetti E."/>
            <person name="Wrobel A."/>
            <person name="Rasinkangas P."/>
            <person name="Parkhill J."/>
            <person name="Rea M.C."/>
            <person name="O'Sullivan O."/>
            <person name="Ritari J."/>
            <person name="Douillard F.P."/>
            <person name="Paul Ross R."/>
            <person name="Yang R."/>
            <person name="Briner A.E."/>
            <person name="Felis G.E."/>
            <person name="de Vos W.M."/>
            <person name="Barrangou R."/>
            <person name="Klaenhammer T.R."/>
            <person name="Caufield P.W."/>
            <person name="Cui Y."/>
            <person name="Zhang H."/>
            <person name="O'Toole P.W."/>
        </authorList>
    </citation>
    <scope>NUCLEOTIDE SEQUENCE [LARGE SCALE GENOMIC DNA]</scope>
    <source>
        <strain evidence="21 24">ATCC BAA-66</strain>
        <strain evidence="22 23">DSM 13344</strain>
    </source>
</reference>
<sequence length="340" mass="36583">MAVQVAVLGAGSWGTALANLLAENGQDVKIWEHNAERVAEINEQHTNKHYLPELKISPRLKATSELADALNGAQIVLFVVPTKAIREVAKQVEKVLRIQQARPVIVHAAKGLEQGTHLRISQILEEEIPAANRNGIVVLSGPSHAENVAQKDITALTVASHDVEQAEWVQNIFSNDYFRLYTNQDVIGVEMGAALKNVIALGVGAIHGLGYGDNTKAALMTRGLAEISRLGVAMGANPLTFIGLSGVGDLVVTCTSVNSRNWRAGNQLGQGAKLDDVLQNMGMVVEGVATAQSAHELADSMDIDMPITNAIYDVLYQGKDIKAAIAELMQRSNKPEFNFE</sequence>
<evidence type="ECO:0000256" key="9">
    <source>
        <dbReference type="ARBA" id="ARBA00023264"/>
    </source>
</evidence>
<evidence type="ECO:0000256" key="10">
    <source>
        <dbReference type="ARBA" id="ARBA00052716"/>
    </source>
</evidence>
<dbReference type="PANTHER" id="PTHR11728:SF1">
    <property type="entry name" value="GLYCEROL-3-PHOSPHATE DEHYDROGENASE [NAD(+)] 2, CHLOROPLASTIC"/>
    <property type="match status" value="1"/>
</dbReference>
<dbReference type="GO" id="GO:0046167">
    <property type="term" value="P:glycerol-3-phosphate biosynthetic process"/>
    <property type="evidence" value="ECO:0007669"/>
    <property type="project" value="UniProtKB-UniRule"/>
</dbReference>
<dbReference type="AlphaFoldDB" id="A0A0R2G369"/>
<feature type="binding site" evidence="17">
    <location>
        <position position="145"/>
    </location>
    <ligand>
        <name>NAD(+)</name>
        <dbReference type="ChEBI" id="CHEBI:57540"/>
    </ligand>
</feature>
<keyword evidence="9 14" id="KW-1208">Phospholipid metabolism</keyword>
<evidence type="ECO:0000256" key="4">
    <source>
        <dbReference type="ARBA" id="ARBA00022857"/>
    </source>
</evidence>
<feature type="binding site" evidence="14">
    <location>
        <position position="12"/>
    </location>
    <ligand>
        <name>NADPH</name>
        <dbReference type="ChEBI" id="CHEBI:57783"/>
    </ligand>
</feature>
<comment type="similarity">
    <text evidence="1 14 18">Belongs to the NAD-dependent glycerol-3-phosphate dehydrogenase family.</text>
</comment>
<evidence type="ECO:0000313" key="22">
    <source>
        <dbReference type="EMBL" id="KRN31991.1"/>
    </source>
</evidence>
<feature type="binding site" evidence="14">
    <location>
        <position position="196"/>
    </location>
    <ligand>
        <name>sn-glycerol 3-phosphate</name>
        <dbReference type="ChEBI" id="CHEBI:57597"/>
    </ligand>
</feature>
<dbReference type="InterPro" id="IPR036291">
    <property type="entry name" value="NAD(P)-bd_dom_sf"/>
</dbReference>
<dbReference type="Gene3D" id="1.10.1040.10">
    <property type="entry name" value="N-(1-d-carboxylethyl)-l-norvaline Dehydrogenase, domain 2"/>
    <property type="match status" value="1"/>
</dbReference>
<keyword evidence="6 14" id="KW-0520">NAD</keyword>
<dbReference type="NCBIfam" id="NF000940">
    <property type="entry name" value="PRK00094.1-2"/>
    <property type="match status" value="1"/>
</dbReference>
<feature type="domain" description="Glycerol-3-phosphate dehydrogenase NAD-dependent C-terminal" evidence="20">
    <location>
        <begin position="185"/>
        <end position="325"/>
    </location>
</feature>
<feature type="binding site" evidence="14">
    <location>
        <position position="286"/>
    </location>
    <ligand>
        <name>NADPH</name>
        <dbReference type="ChEBI" id="CHEBI:57783"/>
    </ligand>
</feature>
<evidence type="ECO:0000256" key="16">
    <source>
        <dbReference type="PIRSR" id="PIRSR000114-2"/>
    </source>
</evidence>
<evidence type="ECO:0000259" key="19">
    <source>
        <dbReference type="Pfam" id="PF01210"/>
    </source>
</evidence>
<proteinExistence type="inferred from homology"/>
<keyword evidence="5 14" id="KW-0560">Oxidoreductase</keyword>
<dbReference type="Pfam" id="PF07479">
    <property type="entry name" value="NAD_Gly3P_dh_C"/>
    <property type="match status" value="1"/>
</dbReference>
<feature type="binding site" evidence="14">
    <location>
        <position position="50"/>
    </location>
    <ligand>
        <name>NADPH</name>
        <dbReference type="ChEBI" id="CHEBI:57783"/>
    </ligand>
</feature>
<keyword evidence="8 14" id="KW-0594">Phospholipid biosynthesis</keyword>
<keyword evidence="3 14" id="KW-0547">Nucleotide-binding</keyword>
<feature type="binding site" evidence="14">
    <location>
        <position position="249"/>
    </location>
    <ligand>
        <name>sn-glycerol 3-phosphate</name>
        <dbReference type="ChEBI" id="CHEBI:57597"/>
    </ligand>
</feature>
<evidence type="ECO:0000256" key="13">
    <source>
        <dbReference type="ARBA" id="ARBA00080511"/>
    </source>
</evidence>
<dbReference type="GO" id="GO:0051287">
    <property type="term" value="F:NAD binding"/>
    <property type="evidence" value="ECO:0007669"/>
    <property type="project" value="InterPro"/>
</dbReference>
<evidence type="ECO:0000256" key="1">
    <source>
        <dbReference type="ARBA" id="ARBA00011009"/>
    </source>
</evidence>
<feature type="binding site" evidence="14">
    <location>
        <position position="141"/>
    </location>
    <ligand>
        <name>sn-glycerol 3-phosphate</name>
        <dbReference type="ChEBI" id="CHEBI:57597"/>
    </ligand>
</feature>
<protein>
    <recommendedName>
        <fullName evidence="12 14">Glycerol-3-phosphate dehydrogenase [NAD(P)+]</fullName>
        <ecNumber evidence="11 14">1.1.1.94</ecNumber>
    </recommendedName>
    <alternativeName>
        <fullName evidence="14">NAD(P)(+)-dependent glycerol-3-phosphate dehydrogenase</fullName>
    </alternativeName>
    <alternativeName>
        <fullName evidence="13 14">NAD(P)H-dependent dihydroxyacetone-phosphate reductase</fullName>
    </alternativeName>
</protein>
<dbReference type="GO" id="GO:0047952">
    <property type="term" value="F:glycerol-3-phosphate dehydrogenase [NAD(P)+] activity"/>
    <property type="evidence" value="ECO:0007669"/>
    <property type="project" value="UniProtKB-UniRule"/>
</dbReference>
<dbReference type="Proteomes" id="UP000051645">
    <property type="component" value="Unassembled WGS sequence"/>
</dbReference>
<feature type="binding site" evidence="17">
    <location>
        <begin position="9"/>
        <end position="14"/>
    </location>
    <ligand>
        <name>NAD(+)</name>
        <dbReference type="ChEBI" id="CHEBI:57540"/>
    </ligand>
</feature>
<evidence type="ECO:0000256" key="2">
    <source>
        <dbReference type="ARBA" id="ARBA00022516"/>
    </source>
</evidence>
<dbReference type="InterPro" id="IPR013328">
    <property type="entry name" value="6PGD_dom2"/>
</dbReference>
<dbReference type="GO" id="GO:0005829">
    <property type="term" value="C:cytosol"/>
    <property type="evidence" value="ECO:0007669"/>
    <property type="project" value="TreeGrafter"/>
</dbReference>
<feature type="binding site" evidence="17">
    <location>
        <position position="260"/>
    </location>
    <ligand>
        <name>NAD(+)</name>
        <dbReference type="ChEBI" id="CHEBI:57540"/>
    </ligand>
</feature>
<comment type="function">
    <text evidence="14">Catalyzes the reduction of the glycolytic intermediate dihydroxyacetone phosphate (DHAP) to sn-glycerol 3-phosphate (G3P), the key precursor for phospholipid synthesis.</text>
</comment>
<keyword evidence="2 14" id="KW-0444">Lipid biosynthesis</keyword>
<dbReference type="GO" id="GO:0005975">
    <property type="term" value="P:carbohydrate metabolic process"/>
    <property type="evidence" value="ECO:0007669"/>
    <property type="project" value="InterPro"/>
</dbReference>
<feature type="binding site" evidence="14">
    <location>
        <position position="259"/>
    </location>
    <ligand>
        <name>sn-glycerol 3-phosphate</name>
        <dbReference type="ChEBI" id="CHEBI:57597"/>
    </ligand>
</feature>
<keyword evidence="7 14" id="KW-0443">Lipid metabolism</keyword>